<keyword evidence="4 11" id="KW-0436">Ligase</keyword>
<evidence type="ECO:0000259" key="12">
    <source>
        <dbReference type="Pfam" id="PF09334"/>
    </source>
</evidence>
<evidence type="ECO:0000256" key="6">
    <source>
        <dbReference type="ARBA" id="ARBA00022840"/>
    </source>
</evidence>
<dbReference type="Gene3D" id="2.20.28.20">
    <property type="entry name" value="Methionyl-tRNA synthetase, Zn-domain"/>
    <property type="match status" value="1"/>
</dbReference>
<dbReference type="InterPro" id="IPR009080">
    <property type="entry name" value="tRNAsynth_Ia_anticodon-bd"/>
</dbReference>
<sequence length="579" mass="66057">MTTAGPFPEGQRNILVTSALPYVNNVPHLGNIIGSVLSADVYARFCRLRGYNVLYVCGTDEYGTTTEVKAKQENLTPRQICDKYHTLHRKIYEWFDISFDHFGRTSTPEHTVLCQDVFNSLNRNNLLKEKTIEQLYCEGCSMFLADTYVQGNCPRCLLSCKGDQCESCSAFLNARDLLNPICTICHSSSSSLLLRSRDHLFLELDSVKGDLQGHFKKMSFSNQQSERDTQKVLDAELRSKCITRDLQWGVPVPIDKFKDKVMYVWFDAPLGYASITKCHMLEWELWWKNPQNVELHQFMGKDNVPFHTVLFPAYLIGTGDNWTLPHAIHATHFLLFGAGKFSKSKGVGVFGDDAIRTNIPAEVWRYYLISLRPETNDSTFSWEDFQAKLNNELTNNLGNLINRVLSIVAKPPGKGYDFTVPDVCAVLSEIDSEFVANLRCYMQEYLKALEKAKLKDGLKAAMSIASEGNRYFQKTEVWKIYNEDRLRCSLVVKILLGVVCILASVLQPFMPSFTIEVLRQLNMEAHEFTLHDKDIERAQKPWEIVPAGHKIGKPSVLFKKMDNISLKDLERKFRGSQTC</sequence>
<dbReference type="GO" id="GO:0006431">
    <property type="term" value="P:methionyl-tRNA aminoacylation"/>
    <property type="evidence" value="ECO:0007669"/>
    <property type="project" value="InterPro"/>
</dbReference>
<organism evidence="14 15">
    <name type="scientific">Cuscuta epithymum</name>
    <dbReference type="NCBI Taxonomy" id="186058"/>
    <lineage>
        <taxon>Eukaryota</taxon>
        <taxon>Viridiplantae</taxon>
        <taxon>Streptophyta</taxon>
        <taxon>Embryophyta</taxon>
        <taxon>Tracheophyta</taxon>
        <taxon>Spermatophyta</taxon>
        <taxon>Magnoliopsida</taxon>
        <taxon>eudicotyledons</taxon>
        <taxon>Gunneridae</taxon>
        <taxon>Pentapetalae</taxon>
        <taxon>asterids</taxon>
        <taxon>lamiids</taxon>
        <taxon>Solanales</taxon>
        <taxon>Convolvulaceae</taxon>
        <taxon>Cuscuteae</taxon>
        <taxon>Cuscuta</taxon>
        <taxon>Cuscuta subgen. Cuscuta</taxon>
    </lineage>
</organism>
<comment type="caution">
    <text evidence="14">The sequence shown here is derived from an EMBL/GenBank/DDBJ whole genome shotgun (WGS) entry which is preliminary data.</text>
</comment>
<dbReference type="SUPFAM" id="SSF47323">
    <property type="entry name" value="Anticodon-binding domain of a subclass of class I aminoacyl-tRNA synthetases"/>
    <property type="match status" value="1"/>
</dbReference>
<dbReference type="PANTHER" id="PTHR45765">
    <property type="entry name" value="METHIONINE--TRNA LIGASE"/>
    <property type="match status" value="1"/>
</dbReference>
<keyword evidence="8 11" id="KW-0030">Aminoacyl-tRNA synthetase</keyword>
<evidence type="ECO:0000256" key="8">
    <source>
        <dbReference type="ARBA" id="ARBA00023146"/>
    </source>
</evidence>
<dbReference type="NCBIfam" id="TIGR00398">
    <property type="entry name" value="metG"/>
    <property type="match status" value="1"/>
</dbReference>
<keyword evidence="15" id="KW-1185">Reference proteome</keyword>
<dbReference type="InterPro" id="IPR015413">
    <property type="entry name" value="Methionyl/Leucyl_tRNA_Synth"/>
</dbReference>
<accession>A0AAV0DJT6</accession>
<dbReference type="PANTHER" id="PTHR45765:SF1">
    <property type="entry name" value="METHIONINE--TRNA LIGASE, CYTOPLASMIC"/>
    <property type="match status" value="1"/>
</dbReference>
<name>A0AAV0DJT6_9ASTE</name>
<evidence type="ECO:0000256" key="10">
    <source>
        <dbReference type="ARBA" id="ARBA00047364"/>
    </source>
</evidence>
<keyword evidence="6 11" id="KW-0067">ATP-binding</keyword>
<dbReference type="SUPFAM" id="SSF52374">
    <property type="entry name" value="Nucleotidylyl transferase"/>
    <property type="match status" value="1"/>
</dbReference>
<dbReference type="SUPFAM" id="SSF57770">
    <property type="entry name" value="Methionyl-tRNA synthetase (MetRS), Zn-domain"/>
    <property type="match status" value="1"/>
</dbReference>
<dbReference type="GO" id="GO:0004825">
    <property type="term" value="F:methionine-tRNA ligase activity"/>
    <property type="evidence" value="ECO:0007669"/>
    <property type="project" value="UniProtKB-EC"/>
</dbReference>
<evidence type="ECO:0000313" key="14">
    <source>
        <dbReference type="EMBL" id="CAH9101929.1"/>
    </source>
</evidence>
<feature type="domain" description="Methionyl-tRNA synthetase anticodon-binding" evidence="13">
    <location>
        <begin position="427"/>
        <end position="577"/>
    </location>
</feature>
<evidence type="ECO:0000256" key="5">
    <source>
        <dbReference type="ARBA" id="ARBA00022741"/>
    </source>
</evidence>
<dbReference type="AlphaFoldDB" id="A0AAV0DJT6"/>
<evidence type="ECO:0000256" key="4">
    <source>
        <dbReference type="ARBA" id="ARBA00022598"/>
    </source>
</evidence>
<reference evidence="14" key="1">
    <citation type="submission" date="2022-07" db="EMBL/GenBank/DDBJ databases">
        <authorList>
            <person name="Macas J."/>
            <person name="Novak P."/>
            <person name="Neumann P."/>
        </authorList>
    </citation>
    <scope>NUCLEOTIDE SEQUENCE</scope>
</reference>
<evidence type="ECO:0000259" key="13">
    <source>
        <dbReference type="Pfam" id="PF19303"/>
    </source>
</evidence>
<dbReference type="InterPro" id="IPR001412">
    <property type="entry name" value="aa-tRNA-synth_I_CS"/>
</dbReference>
<comment type="subcellular location">
    <subcellularLocation>
        <location evidence="1">Cytoplasm</location>
    </subcellularLocation>
</comment>
<dbReference type="GO" id="GO:0005829">
    <property type="term" value="C:cytosol"/>
    <property type="evidence" value="ECO:0007669"/>
    <property type="project" value="TreeGrafter"/>
</dbReference>
<keyword evidence="7 11" id="KW-0648">Protein biosynthesis</keyword>
<evidence type="ECO:0000256" key="11">
    <source>
        <dbReference type="RuleBase" id="RU363039"/>
    </source>
</evidence>
<evidence type="ECO:0000256" key="2">
    <source>
        <dbReference type="ARBA" id="ARBA00005594"/>
    </source>
</evidence>
<dbReference type="InterPro" id="IPR014758">
    <property type="entry name" value="Met-tRNA_synth"/>
</dbReference>
<dbReference type="Pfam" id="PF09334">
    <property type="entry name" value="tRNA-synt_1g"/>
    <property type="match status" value="1"/>
</dbReference>
<keyword evidence="5 11" id="KW-0547">Nucleotide-binding</keyword>
<dbReference type="GO" id="GO:0048608">
    <property type="term" value="P:reproductive structure development"/>
    <property type="evidence" value="ECO:0007669"/>
    <property type="project" value="UniProtKB-ARBA"/>
</dbReference>
<dbReference type="EMBL" id="CAMAPF010000113">
    <property type="protein sequence ID" value="CAH9101929.1"/>
    <property type="molecule type" value="Genomic_DNA"/>
</dbReference>
<dbReference type="Proteomes" id="UP001152523">
    <property type="component" value="Unassembled WGS sequence"/>
</dbReference>
<dbReference type="InterPro" id="IPR014729">
    <property type="entry name" value="Rossmann-like_a/b/a_fold"/>
</dbReference>
<dbReference type="EC" id="6.1.1.10" evidence="3"/>
<dbReference type="CDD" id="cd00814">
    <property type="entry name" value="MetRS_core"/>
    <property type="match status" value="1"/>
</dbReference>
<evidence type="ECO:0000256" key="1">
    <source>
        <dbReference type="ARBA" id="ARBA00004496"/>
    </source>
</evidence>
<evidence type="ECO:0000313" key="15">
    <source>
        <dbReference type="Proteomes" id="UP001152523"/>
    </source>
</evidence>
<dbReference type="GO" id="GO:0009791">
    <property type="term" value="P:post-embryonic development"/>
    <property type="evidence" value="ECO:0007669"/>
    <property type="project" value="UniProtKB-ARBA"/>
</dbReference>
<dbReference type="CDD" id="cd07957">
    <property type="entry name" value="Anticodon_Ia_Met"/>
    <property type="match status" value="1"/>
</dbReference>
<feature type="domain" description="Methionyl/Leucyl tRNA synthetase" evidence="12">
    <location>
        <begin position="14"/>
        <end position="405"/>
    </location>
</feature>
<dbReference type="GO" id="GO:0017101">
    <property type="term" value="C:aminoacyl-tRNA synthetase multienzyme complex"/>
    <property type="evidence" value="ECO:0007669"/>
    <property type="project" value="TreeGrafter"/>
</dbReference>
<protein>
    <recommendedName>
        <fullName evidence="3">methionine--tRNA ligase</fullName>
        <ecNumber evidence="3">6.1.1.10</ecNumber>
    </recommendedName>
    <alternativeName>
        <fullName evidence="9">Methionyl-tRNA synthetase</fullName>
    </alternativeName>
</protein>
<dbReference type="Pfam" id="PF19303">
    <property type="entry name" value="Anticodon_3"/>
    <property type="match status" value="1"/>
</dbReference>
<gene>
    <name evidence="14" type="ORF">CEPIT_LOCUS15787</name>
</gene>
<dbReference type="InterPro" id="IPR041872">
    <property type="entry name" value="Anticodon_Met"/>
</dbReference>
<evidence type="ECO:0000256" key="9">
    <source>
        <dbReference type="ARBA" id="ARBA00030904"/>
    </source>
</evidence>
<dbReference type="Gene3D" id="1.10.730.10">
    <property type="entry name" value="Isoleucyl-tRNA Synthetase, Domain 1"/>
    <property type="match status" value="1"/>
</dbReference>
<dbReference type="Gene3D" id="3.40.50.620">
    <property type="entry name" value="HUPs"/>
    <property type="match status" value="1"/>
</dbReference>
<dbReference type="InterPro" id="IPR029038">
    <property type="entry name" value="MetRS_Zn"/>
</dbReference>
<evidence type="ECO:0000256" key="7">
    <source>
        <dbReference type="ARBA" id="ARBA00022917"/>
    </source>
</evidence>
<dbReference type="GO" id="GO:0005524">
    <property type="term" value="F:ATP binding"/>
    <property type="evidence" value="ECO:0007669"/>
    <property type="project" value="UniProtKB-KW"/>
</dbReference>
<dbReference type="PROSITE" id="PS00178">
    <property type="entry name" value="AA_TRNA_LIGASE_I"/>
    <property type="match status" value="1"/>
</dbReference>
<proteinExistence type="inferred from homology"/>
<evidence type="ECO:0000256" key="3">
    <source>
        <dbReference type="ARBA" id="ARBA00012838"/>
    </source>
</evidence>
<dbReference type="InterPro" id="IPR023458">
    <property type="entry name" value="Met-tRNA_ligase_1"/>
</dbReference>
<comment type="similarity">
    <text evidence="2 11">Belongs to the class-I aminoacyl-tRNA synthetase family.</text>
</comment>
<dbReference type="InterPro" id="IPR033911">
    <property type="entry name" value="MetRS_core"/>
</dbReference>
<comment type="catalytic activity">
    <reaction evidence="10">
        <text>tRNA(Met) + L-methionine + ATP = L-methionyl-tRNA(Met) + AMP + diphosphate</text>
        <dbReference type="Rhea" id="RHEA:13481"/>
        <dbReference type="Rhea" id="RHEA-COMP:9667"/>
        <dbReference type="Rhea" id="RHEA-COMP:9698"/>
        <dbReference type="ChEBI" id="CHEBI:30616"/>
        <dbReference type="ChEBI" id="CHEBI:33019"/>
        <dbReference type="ChEBI" id="CHEBI:57844"/>
        <dbReference type="ChEBI" id="CHEBI:78442"/>
        <dbReference type="ChEBI" id="CHEBI:78530"/>
        <dbReference type="ChEBI" id="CHEBI:456215"/>
        <dbReference type="EC" id="6.1.1.10"/>
    </reaction>
</comment>
<dbReference type="PRINTS" id="PR01041">
    <property type="entry name" value="TRNASYNTHMET"/>
</dbReference>